<protein>
    <recommendedName>
        <fullName evidence="4">ABC transporter domain-containing protein</fullName>
    </recommendedName>
</protein>
<keyword evidence="3" id="KW-0472">Membrane</keyword>
<evidence type="ECO:0000256" key="3">
    <source>
        <dbReference type="SAM" id="Phobius"/>
    </source>
</evidence>
<evidence type="ECO:0000313" key="6">
    <source>
        <dbReference type="Proteomes" id="UP001497623"/>
    </source>
</evidence>
<evidence type="ECO:0000259" key="4">
    <source>
        <dbReference type="Pfam" id="PF00005"/>
    </source>
</evidence>
<keyword evidence="1" id="KW-0547">Nucleotide-binding</keyword>
<proteinExistence type="predicted"/>
<keyword evidence="3" id="KW-0812">Transmembrane</keyword>
<feature type="domain" description="ABC transporter" evidence="4">
    <location>
        <begin position="22"/>
        <end position="73"/>
    </location>
</feature>
<dbReference type="GO" id="GO:0016020">
    <property type="term" value="C:membrane"/>
    <property type="evidence" value="ECO:0007669"/>
    <property type="project" value="TreeGrafter"/>
</dbReference>
<evidence type="ECO:0000313" key="5">
    <source>
        <dbReference type="EMBL" id="CAL4133412.1"/>
    </source>
</evidence>
<dbReference type="InterPro" id="IPR050173">
    <property type="entry name" value="ABC_transporter_C-like"/>
</dbReference>
<sequence>FNLDPLGTHADEQIWRALEVAQLKPVISAMSASLDTEVSEGGNNLSSGQRQLFCVARAILRRSSLLILDEATSALDSQTEKAVSTALETAFSHATVITIAVSIWNIFLFM</sequence>
<keyword evidence="3" id="KW-1133">Transmembrane helix</keyword>
<evidence type="ECO:0000256" key="2">
    <source>
        <dbReference type="ARBA" id="ARBA00022840"/>
    </source>
</evidence>
<accession>A0AAV2RMP3</accession>
<feature type="non-terminal residue" evidence="5">
    <location>
        <position position="1"/>
    </location>
</feature>
<keyword evidence="2" id="KW-0067">ATP-binding</keyword>
<comment type="caution">
    <text evidence="5">The sequence shown here is derived from an EMBL/GenBank/DDBJ whole genome shotgun (WGS) entry which is preliminary data.</text>
</comment>
<dbReference type="Pfam" id="PF00005">
    <property type="entry name" value="ABC_tran"/>
    <property type="match status" value="1"/>
</dbReference>
<dbReference type="Gene3D" id="3.40.50.300">
    <property type="entry name" value="P-loop containing nucleotide triphosphate hydrolases"/>
    <property type="match status" value="1"/>
</dbReference>
<dbReference type="Proteomes" id="UP001497623">
    <property type="component" value="Unassembled WGS sequence"/>
</dbReference>
<feature type="transmembrane region" description="Helical" evidence="3">
    <location>
        <begin position="90"/>
        <end position="109"/>
    </location>
</feature>
<reference evidence="5 6" key="1">
    <citation type="submission" date="2024-05" db="EMBL/GenBank/DDBJ databases">
        <authorList>
            <person name="Wallberg A."/>
        </authorList>
    </citation>
    <scope>NUCLEOTIDE SEQUENCE [LARGE SCALE GENOMIC DNA]</scope>
</reference>
<dbReference type="PANTHER" id="PTHR24223">
    <property type="entry name" value="ATP-BINDING CASSETTE SUB-FAMILY C"/>
    <property type="match status" value="1"/>
</dbReference>
<dbReference type="GO" id="GO:0016887">
    <property type="term" value="F:ATP hydrolysis activity"/>
    <property type="evidence" value="ECO:0007669"/>
    <property type="project" value="InterPro"/>
</dbReference>
<organism evidence="5 6">
    <name type="scientific">Meganyctiphanes norvegica</name>
    <name type="common">Northern krill</name>
    <name type="synonym">Thysanopoda norvegica</name>
    <dbReference type="NCBI Taxonomy" id="48144"/>
    <lineage>
        <taxon>Eukaryota</taxon>
        <taxon>Metazoa</taxon>
        <taxon>Ecdysozoa</taxon>
        <taxon>Arthropoda</taxon>
        <taxon>Crustacea</taxon>
        <taxon>Multicrustacea</taxon>
        <taxon>Malacostraca</taxon>
        <taxon>Eumalacostraca</taxon>
        <taxon>Eucarida</taxon>
        <taxon>Euphausiacea</taxon>
        <taxon>Euphausiidae</taxon>
        <taxon>Meganyctiphanes</taxon>
    </lineage>
</organism>
<dbReference type="InterPro" id="IPR003439">
    <property type="entry name" value="ABC_transporter-like_ATP-bd"/>
</dbReference>
<dbReference type="AlphaFoldDB" id="A0AAV2RMP3"/>
<dbReference type="GO" id="GO:0042626">
    <property type="term" value="F:ATPase-coupled transmembrane transporter activity"/>
    <property type="evidence" value="ECO:0007669"/>
    <property type="project" value="TreeGrafter"/>
</dbReference>
<keyword evidence="6" id="KW-1185">Reference proteome</keyword>
<dbReference type="PANTHER" id="PTHR24223:SF461">
    <property type="entry name" value="ATP-BINDING CASSETTE SUB-FAMILY C MEMBER SUR"/>
    <property type="match status" value="1"/>
</dbReference>
<gene>
    <name evidence="5" type="ORF">MNOR_LOCUS27185</name>
</gene>
<dbReference type="GO" id="GO:0005524">
    <property type="term" value="F:ATP binding"/>
    <property type="evidence" value="ECO:0007669"/>
    <property type="project" value="UniProtKB-KW"/>
</dbReference>
<dbReference type="SUPFAM" id="SSF52540">
    <property type="entry name" value="P-loop containing nucleoside triphosphate hydrolases"/>
    <property type="match status" value="1"/>
</dbReference>
<name>A0AAV2RMP3_MEGNR</name>
<dbReference type="InterPro" id="IPR027417">
    <property type="entry name" value="P-loop_NTPase"/>
</dbReference>
<dbReference type="EMBL" id="CAXKWB010028201">
    <property type="protein sequence ID" value="CAL4133412.1"/>
    <property type="molecule type" value="Genomic_DNA"/>
</dbReference>
<evidence type="ECO:0000256" key="1">
    <source>
        <dbReference type="ARBA" id="ARBA00022741"/>
    </source>
</evidence>